<evidence type="ECO:0000256" key="1">
    <source>
        <dbReference type="SAM" id="SignalP"/>
    </source>
</evidence>
<dbReference type="SUPFAM" id="SSF56219">
    <property type="entry name" value="DNase I-like"/>
    <property type="match status" value="1"/>
</dbReference>
<keyword evidence="4" id="KW-1185">Reference proteome</keyword>
<feature type="chain" id="PRO_5046297889" evidence="1">
    <location>
        <begin position="41"/>
        <end position="413"/>
    </location>
</feature>
<sequence length="413" mass="44266">MARRSPRAPTLPGMRLRHLSVLLVALGCALSSMSVPGASAAPGFGSSGGNPTVRVATFNASLNRPSAGALLTDLRSGVDPQARTIAQIVQINRPDILLLNEFDYYPDQAAAKLFEQNYLARSQRGAAPIDYPYMFTAPVNTGVPTGRDLNGDGRSDGPDDAYGFGAFPGQYGMVVLSKYPIDTARVRTFQNFLWKDQPGNLIPRDYYGGSADILRLSSKSHWDLPITIGRRTVHLLASHPTPPSFDGPEDRNGRRNHDEIRLSADYIAGGSRADYIYDDSGRRGGLAPGSSFVMLGDQNSDPADGGPPGPGVGAINQVLALPRVRDTLPTSRGAVADSATAGQTGHRTPSKYFTADFSKPVPGNLRVDYVLPSRDLPVTGAQVFWPAPGEPGHELLPPTTSSDHRLVWVDLRP</sequence>
<dbReference type="InterPro" id="IPR005135">
    <property type="entry name" value="Endo/exonuclease/phosphatase"/>
</dbReference>
<feature type="domain" description="Endonuclease/exonuclease/phosphatase" evidence="2">
    <location>
        <begin position="57"/>
        <end position="404"/>
    </location>
</feature>
<name>A0ABQ1UQI7_9NOCA</name>
<dbReference type="Proteomes" id="UP000632454">
    <property type="component" value="Unassembled WGS sequence"/>
</dbReference>
<evidence type="ECO:0000313" key="4">
    <source>
        <dbReference type="Proteomes" id="UP000632454"/>
    </source>
</evidence>
<protein>
    <submittedName>
        <fullName evidence="3">Endonuclease</fullName>
    </submittedName>
</protein>
<gene>
    <name evidence="3" type="ORF">GCM10007298_19550</name>
</gene>
<dbReference type="InterPro" id="IPR036691">
    <property type="entry name" value="Endo/exonu/phosph_ase_sf"/>
</dbReference>
<comment type="caution">
    <text evidence="3">The sequence shown here is derived from an EMBL/GenBank/DDBJ whole genome shotgun (WGS) entry which is preliminary data.</text>
</comment>
<dbReference type="Pfam" id="PF03372">
    <property type="entry name" value="Exo_endo_phos"/>
    <property type="match status" value="1"/>
</dbReference>
<dbReference type="PROSITE" id="PS51257">
    <property type="entry name" value="PROKAR_LIPOPROTEIN"/>
    <property type="match status" value="1"/>
</dbReference>
<accession>A0ABQ1UQI7</accession>
<proteinExistence type="predicted"/>
<keyword evidence="3" id="KW-0540">Nuclease</keyword>
<dbReference type="Gene3D" id="3.60.10.10">
    <property type="entry name" value="Endonuclease/exonuclease/phosphatase"/>
    <property type="match status" value="1"/>
</dbReference>
<keyword evidence="3" id="KW-0378">Hydrolase</keyword>
<keyword evidence="3" id="KW-0255">Endonuclease</keyword>
<keyword evidence="1" id="KW-0732">Signal</keyword>
<organism evidence="3 4">
    <name type="scientific">Williamsia phyllosphaerae</name>
    <dbReference type="NCBI Taxonomy" id="885042"/>
    <lineage>
        <taxon>Bacteria</taxon>
        <taxon>Bacillati</taxon>
        <taxon>Actinomycetota</taxon>
        <taxon>Actinomycetes</taxon>
        <taxon>Mycobacteriales</taxon>
        <taxon>Nocardiaceae</taxon>
        <taxon>Williamsia</taxon>
    </lineage>
</organism>
<dbReference type="GO" id="GO:0004519">
    <property type="term" value="F:endonuclease activity"/>
    <property type="evidence" value="ECO:0007669"/>
    <property type="project" value="UniProtKB-KW"/>
</dbReference>
<evidence type="ECO:0000259" key="2">
    <source>
        <dbReference type="Pfam" id="PF03372"/>
    </source>
</evidence>
<dbReference type="EMBL" id="BMCS01000001">
    <property type="protein sequence ID" value="GGF23713.1"/>
    <property type="molecule type" value="Genomic_DNA"/>
</dbReference>
<reference evidence="4" key="1">
    <citation type="journal article" date="2019" name="Int. J. Syst. Evol. Microbiol.">
        <title>The Global Catalogue of Microorganisms (GCM) 10K type strain sequencing project: providing services to taxonomists for standard genome sequencing and annotation.</title>
        <authorList>
            <consortium name="The Broad Institute Genomics Platform"/>
            <consortium name="The Broad Institute Genome Sequencing Center for Infectious Disease"/>
            <person name="Wu L."/>
            <person name="Ma J."/>
        </authorList>
    </citation>
    <scope>NUCLEOTIDE SEQUENCE [LARGE SCALE GENOMIC DNA]</scope>
    <source>
        <strain evidence="4">CCM 7855</strain>
    </source>
</reference>
<evidence type="ECO:0000313" key="3">
    <source>
        <dbReference type="EMBL" id="GGF23713.1"/>
    </source>
</evidence>
<feature type="signal peptide" evidence="1">
    <location>
        <begin position="1"/>
        <end position="40"/>
    </location>
</feature>